<dbReference type="PROSITE" id="PS51186">
    <property type="entry name" value="GNAT"/>
    <property type="match status" value="1"/>
</dbReference>
<sequence>MSRTERTMTTQLSVRFVSADDELAKPLLADLEREYDDRYGEFFGEPASVELRRYPASEFAPPWGAFLVLLERGEPVAGGAFKRFDERTAELKRVWTHPDHRGRGLGRRVVAELEAAASHRGYTAVTLTTGPRQPEAIALYLASGYTPRFDTSLPPEQVGIHAFDKSLVTEGVRA</sequence>
<keyword evidence="2" id="KW-0012">Acyltransferase</keyword>
<dbReference type="RefSeq" id="WP_122935942.1">
    <property type="nucleotide sequence ID" value="NZ_JBHSNT010000008.1"/>
</dbReference>
<comment type="caution">
    <text evidence="4">The sequence shown here is derived from an EMBL/GenBank/DDBJ whole genome shotgun (WGS) entry which is preliminary data.</text>
</comment>
<dbReference type="PANTHER" id="PTHR43877:SF2">
    <property type="entry name" value="AMINOALKYLPHOSPHONATE N-ACETYLTRANSFERASE-RELATED"/>
    <property type="match status" value="1"/>
</dbReference>
<dbReference type="AlphaFoldDB" id="A0A3M8AJ23"/>
<evidence type="ECO:0000313" key="5">
    <source>
        <dbReference type="Proteomes" id="UP000275048"/>
    </source>
</evidence>
<feature type="domain" description="N-acetyltransferase" evidence="3">
    <location>
        <begin position="14"/>
        <end position="170"/>
    </location>
</feature>
<gene>
    <name evidence="4" type="ORF">EDM22_04835</name>
</gene>
<dbReference type="InterPro" id="IPR016181">
    <property type="entry name" value="Acyl_CoA_acyltransferase"/>
</dbReference>
<dbReference type="Gene3D" id="3.40.630.30">
    <property type="match status" value="1"/>
</dbReference>
<dbReference type="PANTHER" id="PTHR43877">
    <property type="entry name" value="AMINOALKYLPHOSPHONATE N-ACETYLTRANSFERASE-RELATED-RELATED"/>
    <property type="match status" value="1"/>
</dbReference>
<dbReference type="GO" id="GO:0016747">
    <property type="term" value="F:acyltransferase activity, transferring groups other than amino-acyl groups"/>
    <property type="evidence" value="ECO:0007669"/>
    <property type="project" value="InterPro"/>
</dbReference>
<dbReference type="InterPro" id="IPR000182">
    <property type="entry name" value="GNAT_dom"/>
</dbReference>
<dbReference type="CDD" id="cd04301">
    <property type="entry name" value="NAT_SF"/>
    <property type="match status" value="1"/>
</dbReference>
<keyword evidence="5" id="KW-1185">Reference proteome</keyword>
<proteinExistence type="predicted"/>
<dbReference type="InterPro" id="IPR050832">
    <property type="entry name" value="Bact_Acetyltransf"/>
</dbReference>
<evidence type="ECO:0000256" key="2">
    <source>
        <dbReference type="ARBA" id="ARBA00023315"/>
    </source>
</evidence>
<evidence type="ECO:0000259" key="3">
    <source>
        <dbReference type="PROSITE" id="PS51186"/>
    </source>
</evidence>
<dbReference type="Pfam" id="PF00583">
    <property type="entry name" value="Acetyltransf_1"/>
    <property type="match status" value="1"/>
</dbReference>
<dbReference type="Proteomes" id="UP000275048">
    <property type="component" value="Unassembled WGS sequence"/>
</dbReference>
<reference evidence="4 5" key="1">
    <citation type="submission" date="2018-10" db="EMBL/GenBank/DDBJ databases">
        <title>Isolation, diversity and antibacterial activity of antinobacteria from the wheat rhizosphere soil.</title>
        <authorList>
            <person name="Sun T."/>
        </authorList>
    </citation>
    <scope>NUCLEOTIDE SEQUENCE [LARGE SCALE GENOMIC DNA]</scope>
    <source>
        <strain evidence="4 5">SJ-23</strain>
    </source>
</reference>
<dbReference type="SUPFAM" id="SSF55729">
    <property type="entry name" value="Acyl-CoA N-acyltransferases (Nat)"/>
    <property type="match status" value="1"/>
</dbReference>
<dbReference type="EMBL" id="RHHB01000005">
    <property type="protein sequence ID" value="RNB51029.1"/>
    <property type="molecule type" value="Genomic_DNA"/>
</dbReference>
<dbReference type="OrthoDB" id="70840at2"/>
<organism evidence="4 5">
    <name type="scientific">Agromyces tardus</name>
    <dbReference type="NCBI Taxonomy" id="2583849"/>
    <lineage>
        <taxon>Bacteria</taxon>
        <taxon>Bacillati</taxon>
        <taxon>Actinomycetota</taxon>
        <taxon>Actinomycetes</taxon>
        <taxon>Micrococcales</taxon>
        <taxon>Microbacteriaceae</taxon>
        <taxon>Agromyces</taxon>
    </lineage>
</organism>
<name>A0A3M8AJ23_9MICO</name>
<evidence type="ECO:0000313" key="4">
    <source>
        <dbReference type="EMBL" id="RNB51029.1"/>
    </source>
</evidence>
<accession>A0A3M8AJ23</accession>
<evidence type="ECO:0000256" key="1">
    <source>
        <dbReference type="ARBA" id="ARBA00022679"/>
    </source>
</evidence>
<protein>
    <submittedName>
        <fullName evidence="4">GNAT family N-acetyltransferase</fullName>
    </submittedName>
</protein>
<keyword evidence="1 4" id="KW-0808">Transferase</keyword>